<accession>A0A2V3DPL4</accession>
<dbReference type="SFLD" id="SFLDS00005">
    <property type="entry name" value="Isoprenoid_Synthase_Type_I"/>
    <property type="match status" value="1"/>
</dbReference>
<dbReference type="Gene3D" id="1.10.600.10">
    <property type="entry name" value="Farnesyl Diphosphate Synthase"/>
    <property type="match status" value="1"/>
</dbReference>
<keyword evidence="4" id="KW-1185">Reference proteome</keyword>
<reference evidence="3 4" key="1">
    <citation type="submission" date="2018-05" db="EMBL/GenBank/DDBJ databases">
        <title>Genetic diversity of glacier-inhabiting Cryobacterium bacteria in China and description of Cryobacterium mengkeensis sp. nov. and Arthrobacter glacialis sp. nov.</title>
        <authorList>
            <person name="Liu Q."/>
            <person name="Xin Y.-H."/>
        </authorList>
    </citation>
    <scope>NUCLEOTIDE SEQUENCE [LARGE SCALE GENOMIC DNA]</scope>
    <source>
        <strain evidence="3 4">GP3</strain>
    </source>
</reference>
<name>A0A2V3DPL4_9MICC</name>
<dbReference type="GO" id="GO:0004311">
    <property type="term" value="F:geranylgeranyl diphosphate synthase activity"/>
    <property type="evidence" value="ECO:0007669"/>
    <property type="project" value="InterPro"/>
</dbReference>
<gene>
    <name evidence="3" type="ORF">CVS29_14940</name>
</gene>
<dbReference type="InterPro" id="IPR008949">
    <property type="entry name" value="Isoprenoid_synthase_dom_sf"/>
</dbReference>
<dbReference type="InterPro" id="IPR044843">
    <property type="entry name" value="Trans_IPPS_bact-type"/>
</dbReference>
<dbReference type="InterPro" id="IPR019845">
    <property type="entry name" value="Squalene/phytoene_synthase_CS"/>
</dbReference>
<dbReference type="PROSITE" id="PS01045">
    <property type="entry name" value="SQUALEN_PHYTOEN_SYN_2"/>
    <property type="match status" value="1"/>
</dbReference>
<dbReference type="InterPro" id="IPR002060">
    <property type="entry name" value="Squ/phyt_synthse"/>
</dbReference>
<proteinExistence type="predicted"/>
<keyword evidence="2" id="KW-0808">Transferase</keyword>
<dbReference type="GO" id="GO:0051996">
    <property type="term" value="F:squalene synthase [NAD(P)H] activity"/>
    <property type="evidence" value="ECO:0007669"/>
    <property type="project" value="InterPro"/>
</dbReference>
<evidence type="ECO:0000256" key="1">
    <source>
        <dbReference type="ARBA" id="ARBA00004684"/>
    </source>
</evidence>
<dbReference type="SFLD" id="SFLDG01018">
    <property type="entry name" value="Squalene/Phytoene_Synthase_Lik"/>
    <property type="match status" value="1"/>
</dbReference>
<dbReference type="Pfam" id="PF00494">
    <property type="entry name" value="SQS_PSY"/>
    <property type="match status" value="1"/>
</dbReference>
<dbReference type="OrthoDB" id="9807580at2"/>
<dbReference type="CDD" id="cd00683">
    <property type="entry name" value="Trans_IPPS_HH"/>
    <property type="match status" value="1"/>
</dbReference>
<comment type="pathway">
    <text evidence="1">Carotenoid biosynthesis; phytoene biosynthesis.</text>
</comment>
<evidence type="ECO:0000256" key="2">
    <source>
        <dbReference type="ARBA" id="ARBA00022679"/>
    </source>
</evidence>
<dbReference type="EMBL" id="QHLZ01000011">
    <property type="protein sequence ID" value="PXA64439.1"/>
    <property type="molecule type" value="Genomic_DNA"/>
</dbReference>
<comment type="caution">
    <text evidence="3">The sequence shown here is derived from an EMBL/GenBank/DDBJ whole genome shotgun (WGS) entry which is preliminary data.</text>
</comment>
<dbReference type="PANTHER" id="PTHR31480">
    <property type="entry name" value="BIFUNCTIONAL LYCOPENE CYCLASE/PHYTOENE SYNTHASE"/>
    <property type="match status" value="1"/>
</dbReference>
<evidence type="ECO:0000313" key="4">
    <source>
        <dbReference type="Proteomes" id="UP000246303"/>
    </source>
</evidence>
<dbReference type="GO" id="GO:0016117">
    <property type="term" value="P:carotenoid biosynthetic process"/>
    <property type="evidence" value="ECO:0007669"/>
    <property type="project" value="UniProtKB-ARBA"/>
</dbReference>
<dbReference type="UniPathway" id="UPA00799"/>
<protein>
    <submittedName>
        <fullName evidence="3">Phytoene synthase</fullName>
    </submittedName>
</protein>
<dbReference type="SFLD" id="SFLDG01212">
    <property type="entry name" value="Phytoene_synthase_like"/>
    <property type="match status" value="1"/>
</dbReference>
<organism evidence="3 4">
    <name type="scientific">Arthrobacter psychrochitiniphilus</name>
    <dbReference type="NCBI Taxonomy" id="291045"/>
    <lineage>
        <taxon>Bacteria</taxon>
        <taxon>Bacillati</taxon>
        <taxon>Actinomycetota</taxon>
        <taxon>Actinomycetes</taxon>
        <taxon>Micrococcales</taxon>
        <taxon>Micrococcaceae</taxon>
        <taxon>Arthrobacter</taxon>
    </lineage>
</organism>
<dbReference type="InterPro" id="IPR033904">
    <property type="entry name" value="Trans_IPPS_HH"/>
</dbReference>
<sequence>MSHDTTEHSSAKTGPRTERLTPLELYSATARRSAGVVISAYSTSFSLACRMLGQASRTHIANVYALVRLVDEVVDGVAREAGLSVAATEEALDRLEAETEAALLSGYSTNMIVHAFACTARQCGIDSTLTRPFFASMRKDLTVSDHDEASLDTYIYGSAEVVGLMCLKVFLSSPTANAGQNAEVEAAARRLGAAFQKVNFLRDLASDTSELGRSYFPGLDPQDFSEEHKDQLVAEIRADLNAAAQGIPFLPLRAAVAVSVAHGLFSELNTQLDRTSAAELLGRRVSVAPLHKAAIAVRALSAQTLTRLRR</sequence>
<dbReference type="AlphaFoldDB" id="A0A2V3DPL4"/>
<dbReference type="RefSeq" id="WP_110107137.1">
    <property type="nucleotide sequence ID" value="NZ_JACBZZ010000001.1"/>
</dbReference>
<dbReference type="SUPFAM" id="SSF48576">
    <property type="entry name" value="Terpenoid synthases"/>
    <property type="match status" value="1"/>
</dbReference>
<dbReference type="Proteomes" id="UP000246303">
    <property type="component" value="Unassembled WGS sequence"/>
</dbReference>
<evidence type="ECO:0000313" key="3">
    <source>
        <dbReference type="EMBL" id="PXA64439.1"/>
    </source>
</evidence>